<sequence>MFGPPKMRTERRNQNPLILGSESNSAVYLPRKCHSHSPVELMRIFSLGQPKLEPQLTRGVKIKIFGFNMFCCVMPNANPDVC</sequence>
<dbReference type="Proteomes" id="UP000663880">
    <property type="component" value="Unassembled WGS sequence"/>
</dbReference>
<protein>
    <submittedName>
        <fullName evidence="1">Uncharacterized protein</fullName>
    </submittedName>
</protein>
<organism evidence="1 2">
    <name type="scientific">Pieris macdunnoughi</name>
    <dbReference type="NCBI Taxonomy" id="345717"/>
    <lineage>
        <taxon>Eukaryota</taxon>
        <taxon>Metazoa</taxon>
        <taxon>Ecdysozoa</taxon>
        <taxon>Arthropoda</taxon>
        <taxon>Hexapoda</taxon>
        <taxon>Insecta</taxon>
        <taxon>Pterygota</taxon>
        <taxon>Neoptera</taxon>
        <taxon>Endopterygota</taxon>
        <taxon>Lepidoptera</taxon>
        <taxon>Glossata</taxon>
        <taxon>Ditrysia</taxon>
        <taxon>Papilionoidea</taxon>
        <taxon>Pieridae</taxon>
        <taxon>Pierinae</taxon>
        <taxon>Pieris</taxon>
    </lineage>
</organism>
<comment type="caution">
    <text evidence="1">The sequence shown here is derived from an EMBL/GenBank/DDBJ whole genome shotgun (WGS) entry which is preliminary data.</text>
</comment>
<evidence type="ECO:0000313" key="2">
    <source>
        <dbReference type="Proteomes" id="UP000663880"/>
    </source>
</evidence>
<accession>A0A821MRM9</accession>
<proteinExistence type="predicted"/>
<dbReference type="AlphaFoldDB" id="A0A821MRM9"/>
<name>A0A821MRM9_9NEOP</name>
<reference evidence="1" key="1">
    <citation type="submission" date="2021-02" db="EMBL/GenBank/DDBJ databases">
        <authorList>
            <person name="Steward A R."/>
        </authorList>
    </citation>
    <scope>NUCLEOTIDE SEQUENCE</scope>
</reference>
<dbReference type="EMBL" id="CAJOBZ010000003">
    <property type="protein sequence ID" value="CAF4774354.1"/>
    <property type="molecule type" value="Genomic_DNA"/>
</dbReference>
<evidence type="ECO:0000313" key="1">
    <source>
        <dbReference type="EMBL" id="CAF4774354.1"/>
    </source>
</evidence>
<keyword evidence="2" id="KW-1185">Reference proteome</keyword>
<gene>
    <name evidence="1" type="ORF">PMACD_LOCUS2004</name>
</gene>